<comment type="caution">
    <text evidence="3">The sequence shown here is derived from an EMBL/GenBank/DDBJ whole genome shotgun (WGS) entry which is preliminary data.</text>
</comment>
<evidence type="ECO:0000313" key="4">
    <source>
        <dbReference type="Proteomes" id="UP001499843"/>
    </source>
</evidence>
<accession>A0ABN3D3H5</accession>
<feature type="region of interest" description="Disordered" evidence="1">
    <location>
        <begin position="70"/>
        <end position="102"/>
    </location>
</feature>
<dbReference type="InterPro" id="IPR025983">
    <property type="entry name" value="Cys_rich_CPCC"/>
</dbReference>
<protein>
    <recommendedName>
        <fullName evidence="2">Cysteine-rich CPCC domain-containing protein</fullName>
    </recommendedName>
</protein>
<dbReference type="Proteomes" id="UP001499843">
    <property type="component" value="Unassembled WGS sequence"/>
</dbReference>
<evidence type="ECO:0000259" key="2">
    <source>
        <dbReference type="Pfam" id="PF14206"/>
    </source>
</evidence>
<evidence type="ECO:0000313" key="3">
    <source>
        <dbReference type="EMBL" id="GAA2216147.1"/>
    </source>
</evidence>
<feature type="domain" description="Cysteine-rich CPCC" evidence="2">
    <location>
        <begin position="37"/>
        <end position="93"/>
    </location>
</feature>
<name>A0ABN3D3H5_9ACTN</name>
<dbReference type="Pfam" id="PF14206">
    <property type="entry name" value="Cys_rich_CPCC"/>
    <property type="match status" value="1"/>
</dbReference>
<proteinExistence type="predicted"/>
<feature type="compositionally biased region" description="Basic and acidic residues" evidence="1">
    <location>
        <begin position="85"/>
        <end position="96"/>
    </location>
</feature>
<reference evidence="3 4" key="1">
    <citation type="journal article" date="2019" name="Int. J. Syst. Evol. Microbiol.">
        <title>The Global Catalogue of Microorganisms (GCM) 10K type strain sequencing project: providing services to taxonomists for standard genome sequencing and annotation.</title>
        <authorList>
            <consortium name="The Broad Institute Genomics Platform"/>
            <consortium name="The Broad Institute Genome Sequencing Center for Infectious Disease"/>
            <person name="Wu L."/>
            <person name="Ma J."/>
        </authorList>
    </citation>
    <scope>NUCLEOTIDE SEQUENCE [LARGE SCALE GENOMIC DNA]</scope>
    <source>
        <strain evidence="3 4">JCM 16114</strain>
    </source>
</reference>
<dbReference type="EMBL" id="BAAAQX010000062">
    <property type="protein sequence ID" value="GAA2216147.1"/>
    <property type="molecule type" value="Genomic_DNA"/>
</dbReference>
<sequence length="102" mass="11993">MTPLSIEEIRERKRWVLCVMDEHDGIFLRLPPRDEPYTCPCCFRPTLCYRGGFQMCDECWWEDDGQDDHNADVVMGGPNGSESLTAERQRYRERRGLPPLEL</sequence>
<gene>
    <name evidence="3" type="ORF">GCM10009850_116160</name>
</gene>
<organism evidence="3 4">
    <name type="scientific">Nonomuraea monospora</name>
    <dbReference type="NCBI Taxonomy" id="568818"/>
    <lineage>
        <taxon>Bacteria</taxon>
        <taxon>Bacillati</taxon>
        <taxon>Actinomycetota</taxon>
        <taxon>Actinomycetes</taxon>
        <taxon>Streptosporangiales</taxon>
        <taxon>Streptosporangiaceae</taxon>
        <taxon>Nonomuraea</taxon>
    </lineage>
</organism>
<evidence type="ECO:0000256" key="1">
    <source>
        <dbReference type="SAM" id="MobiDB-lite"/>
    </source>
</evidence>
<keyword evidence="4" id="KW-1185">Reference proteome</keyword>
<dbReference type="RefSeq" id="WP_344495482.1">
    <property type="nucleotide sequence ID" value="NZ_BAAAQX010000062.1"/>
</dbReference>